<dbReference type="PANTHER" id="PTHR30349">
    <property type="entry name" value="PHAGE INTEGRASE-RELATED"/>
    <property type="match status" value="1"/>
</dbReference>
<comment type="similarity">
    <text evidence="1">Belongs to the 'phage' integrase family.</text>
</comment>
<sequence length="402" mass="45159">MRPNPHRGRVYRRCACRGADGKQLGARCPKLTNARHGTWTYAVDLPTLDRRKTMRRGGFTTKTEASAALTNVLQCERAGVSIDDTETVADYLHRWFEAKAPTRKPNTVNRYRAYLDNDLIPAFGAIRLESLNHQHVAQFIRSELDAGRGLVTLRRCITTLSTALNDARRAHRLEHNAARYAQIPRRSRKELTCWSTAEASAFLRHCHTAEEPLADLYELMIGTGMRKGEVLGLHWADVDFDARRLFVRWTLVAVDNSRTMFNAPKTKGSQAWIALSGRAVDALKRQRRRQRARQVAASRYDDLDLVFPRTDGQPMRPQYLLNHFRRTIADAGLPDLRVHDLRHVAATVMLTNGVPMAVVSKTLRHKNVATTIDLYGHLTPDAAEDGVATAAAALDRADAQAA</sequence>
<dbReference type="PROSITE" id="PS51900">
    <property type="entry name" value="CB"/>
    <property type="match status" value="1"/>
</dbReference>
<dbReference type="Gene3D" id="1.10.150.130">
    <property type="match status" value="1"/>
</dbReference>
<proteinExistence type="inferred from homology"/>
<dbReference type="SUPFAM" id="SSF56349">
    <property type="entry name" value="DNA breaking-rejoining enzymes"/>
    <property type="match status" value="1"/>
</dbReference>
<keyword evidence="2" id="KW-0229">DNA integration</keyword>
<name>A0ABT0Y8G8_9ACTN</name>
<dbReference type="CDD" id="cd01189">
    <property type="entry name" value="INT_ICEBs1_C_like"/>
    <property type="match status" value="1"/>
</dbReference>
<dbReference type="InterPro" id="IPR044068">
    <property type="entry name" value="CB"/>
</dbReference>
<keyword evidence="4" id="KW-0233">DNA recombination</keyword>
<evidence type="ECO:0000313" key="9">
    <source>
        <dbReference type="Proteomes" id="UP001523216"/>
    </source>
</evidence>
<feature type="domain" description="Core-binding (CB)" evidence="7">
    <location>
        <begin position="86"/>
        <end position="168"/>
    </location>
</feature>
<evidence type="ECO:0000256" key="4">
    <source>
        <dbReference type="ARBA" id="ARBA00023172"/>
    </source>
</evidence>
<dbReference type="Proteomes" id="UP001523216">
    <property type="component" value="Unassembled WGS sequence"/>
</dbReference>
<keyword evidence="9" id="KW-1185">Reference proteome</keyword>
<dbReference type="EMBL" id="JAMQOL010000047">
    <property type="protein sequence ID" value="MCM4082334.1"/>
    <property type="molecule type" value="Genomic_DNA"/>
</dbReference>
<evidence type="ECO:0000256" key="1">
    <source>
        <dbReference type="ARBA" id="ARBA00008857"/>
    </source>
</evidence>
<dbReference type="InterPro" id="IPR011010">
    <property type="entry name" value="DNA_brk_join_enz"/>
</dbReference>
<organism evidence="8 9">
    <name type="scientific">Paractinoplanes hotanensis</name>
    <dbReference type="NCBI Taxonomy" id="2906497"/>
    <lineage>
        <taxon>Bacteria</taxon>
        <taxon>Bacillati</taxon>
        <taxon>Actinomycetota</taxon>
        <taxon>Actinomycetes</taxon>
        <taxon>Micromonosporales</taxon>
        <taxon>Micromonosporaceae</taxon>
        <taxon>Paractinoplanes</taxon>
    </lineage>
</organism>
<reference evidence="8 9" key="1">
    <citation type="submission" date="2022-06" db="EMBL/GenBank/DDBJ databases">
        <title>Actinoplanes abujensis sp. nov., isolated from Nigerian arid soil.</title>
        <authorList>
            <person name="Ding P."/>
        </authorList>
    </citation>
    <scope>NUCLEOTIDE SEQUENCE [LARGE SCALE GENOMIC DNA]</scope>
    <source>
        <strain evidence="9">TRM88002</strain>
    </source>
</reference>
<evidence type="ECO:0000313" key="8">
    <source>
        <dbReference type="EMBL" id="MCM4082334.1"/>
    </source>
</evidence>
<dbReference type="InterPro" id="IPR002104">
    <property type="entry name" value="Integrase_catalytic"/>
</dbReference>
<gene>
    <name evidence="8" type="ORF">LXN57_32680</name>
</gene>
<evidence type="ECO:0000259" key="7">
    <source>
        <dbReference type="PROSITE" id="PS51900"/>
    </source>
</evidence>
<dbReference type="InterPro" id="IPR050090">
    <property type="entry name" value="Tyrosine_recombinase_XerCD"/>
</dbReference>
<evidence type="ECO:0000256" key="2">
    <source>
        <dbReference type="ARBA" id="ARBA00022908"/>
    </source>
</evidence>
<dbReference type="PANTHER" id="PTHR30349:SF41">
    <property type="entry name" value="INTEGRASE_RECOMBINASE PROTEIN MJ0367-RELATED"/>
    <property type="match status" value="1"/>
</dbReference>
<keyword evidence="3 5" id="KW-0238">DNA-binding</keyword>
<feature type="domain" description="Tyr recombinase" evidence="6">
    <location>
        <begin position="189"/>
        <end position="388"/>
    </location>
</feature>
<dbReference type="PROSITE" id="PS51898">
    <property type="entry name" value="TYR_RECOMBINASE"/>
    <property type="match status" value="1"/>
</dbReference>
<dbReference type="InterPro" id="IPR013762">
    <property type="entry name" value="Integrase-like_cat_sf"/>
</dbReference>
<dbReference type="RefSeq" id="WP_251802052.1">
    <property type="nucleotide sequence ID" value="NZ_JAMQOL010000047.1"/>
</dbReference>
<dbReference type="Pfam" id="PF14659">
    <property type="entry name" value="Phage_int_SAM_3"/>
    <property type="match status" value="1"/>
</dbReference>
<comment type="caution">
    <text evidence="8">The sequence shown here is derived from an EMBL/GenBank/DDBJ whole genome shotgun (WGS) entry which is preliminary data.</text>
</comment>
<dbReference type="Gene3D" id="1.10.443.10">
    <property type="entry name" value="Intergrase catalytic core"/>
    <property type="match status" value="1"/>
</dbReference>
<accession>A0ABT0Y8G8</accession>
<dbReference type="InterPro" id="IPR004107">
    <property type="entry name" value="Integrase_SAM-like_N"/>
</dbReference>
<evidence type="ECO:0000256" key="5">
    <source>
        <dbReference type="PROSITE-ProRule" id="PRU01248"/>
    </source>
</evidence>
<protein>
    <submittedName>
        <fullName evidence="8">Site-specific integrase</fullName>
    </submittedName>
</protein>
<dbReference type="InterPro" id="IPR010998">
    <property type="entry name" value="Integrase_recombinase_N"/>
</dbReference>
<evidence type="ECO:0000256" key="3">
    <source>
        <dbReference type="ARBA" id="ARBA00023125"/>
    </source>
</evidence>
<dbReference type="Pfam" id="PF00589">
    <property type="entry name" value="Phage_integrase"/>
    <property type="match status" value="1"/>
</dbReference>
<evidence type="ECO:0000259" key="6">
    <source>
        <dbReference type="PROSITE" id="PS51898"/>
    </source>
</evidence>